<evidence type="ECO:0008006" key="3">
    <source>
        <dbReference type="Google" id="ProtNLM"/>
    </source>
</evidence>
<reference evidence="2" key="1">
    <citation type="submission" date="2018-02" db="EMBL/GenBank/DDBJ databases">
        <title>Genome sequence of Candidatus Liberibacter europaeus.</title>
        <authorList>
            <person name="Frampton R.A."/>
            <person name="Thompson S.M."/>
            <person name="David C."/>
            <person name="Addison S.M."/>
            <person name="Smith G.R."/>
        </authorList>
    </citation>
    <scope>NUCLEOTIDE SEQUENCE [LARGE SCALE GENOMIC DNA]</scope>
</reference>
<dbReference type="InterPro" id="IPR007438">
    <property type="entry name" value="DUF488"/>
</dbReference>
<proteinExistence type="predicted"/>
<comment type="caution">
    <text evidence="1">The sequence shown here is derived from an EMBL/GenBank/DDBJ whole genome shotgun (WGS) entry which is preliminary data.</text>
</comment>
<dbReference type="Proteomes" id="UP000240811">
    <property type="component" value="Unassembled WGS sequence"/>
</dbReference>
<name>A0A2T4VWH3_9HYPH</name>
<gene>
    <name evidence="1" type="ORF">C4617_05045</name>
</gene>
<dbReference type="PANTHER" id="PTHR39337:SF1">
    <property type="entry name" value="BLR5642 PROTEIN"/>
    <property type="match status" value="1"/>
</dbReference>
<dbReference type="Pfam" id="PF04343">
    <property type="entry name" value="DUF488"/>
    <property type="match status" value="1"/>
</dbReference>
<protein>
    <recommendedName>
        <fullName evidence="3">DUF488 domain-containing protein</fullName>
    </recommendedName>
</protein>
<sequence>MNANELSLIASARKRPNTPCLFTIGYEGSSFEEYLNRIIKNNIKMLVDVRKNPISRKRGFSKKNLSETLNNLGIKYVHIPNLGISSEKRQSLNTQKDYDLLFVSYLNNELKNNKSSLDYLFEIFKEYHRIAITCFEADKCMCHRGIIANALSNFPDWKYEICHI</sequence>
<organism evidence="1 2">
    <name type="scientific">Candidatus Liberibacter europaeus</name>
    <dbReference type="NCBI Taxonomy" id="744859"/>
    <lineage>
        <taxon>Bacteria</taxon>
        <taxon>Pseudomonadati</taxon>
        <taxon>Pseudomonadota</taxon>
        <taxon>Alphaproteobacteria</taxon>
        <taxon>Hyphomicrobiales</taxon>
        <taxon>Rhizobiaceae</taxon>
        <taxon>Liberibacter</taxon>
    </lineage>
</organism>
<evidence type="ECO:0000313" key="2">
    <source>
        <dbReference type="Proteomes" id="UP000240811"/>
    </source>
</evidence>
<dbReference type="PANTHER" id="PTHR39337">
    <property type="entry name" value="BLR5642 PROTEIN"/>
    <property type="match status" value="1"/>
</dbReference>
<dbReference type="AlphaFoldDB" id="A0A2T4VWH3"/>
<dbReference type="EMBL" id="PSQJ01000007">
    <property type="protein sequence ID" value="PTL86134.1"/>
    <property type="molecule type" value="Genomic_DNA"/>
</dbReference>
<accession>A0A2T4VWH3</accession>
<evidence type="ECO:0000313" key="1">
    <source>
        <dbReference type="EMBL" id="PTL86134.1"/>
    </source>
</evidence>